<feature type="transmembrane region" description="Helical" evidence="7">
    <location>
        <begin position="123"/>
        <end position="141"/>
    </location>
</feature>
<dbReference type="Gene3D" id="1.10.3720.10">
    <property type="entry name" value="MetI-like"/>
    <property type="match status" value="1"/>
</dbReference>
<dbReference type="Pfam" id="PF00528">
    <property type="entry name" value="BPD_transp_1"/>
    <property type="match status" value="1"/>
</dbReference>
<evidence type="ECO:0000256" key="5">
    <source>
        <dbReference type="ARBA" id="ARBA00022989"/>
    </source>
</evidence>
<proteinExistence type="inferred from homology"/>
<keyword evidence="3" id="KW-1003">Cell membrane</keyword>
<keyword evidence="6 7" id="KW-0472">Membrane</keyword>
<evidence type="ECO:0000256" key="3">
    <source>
        <dbReference type="ARBA" id="ARBA00022475"/>
    </source>
</evidence>
<feature type="transmembrane region" description="Helical" evidence="7">
    <location>
        <begin position="56"/>
        <end position="82"/>
    </location>
</feature>
<evidence type="ECO:0000256" key="7">
    <source>
        <dbReference type="RuleBase" id="RU363032"/>
    </source>
</evidence>
<sequence>MVSTIMVRKGSMKIWAILFWLVIWQIGSMCLGQEILLVSPVAVGMRLLTLLPDPSFWGSIAFSACRILGGFALAALLGILTAVGAARYTRFRELMAPLVSVIKTTPVASFVILALFWFSSRSLSIFISFLMVFPIVYTNILQGISQTDRQLLEMGQVFGLSMKKKIRYIYFPQVFPYLRSAFAVGLGLCWKAGTAAEVIGIPDGSIGERLQEAKIYLQMPDLFAWTVTIIVVSLLIEKLILWILDVIDRRNRGIGKA</sequence>
<dbReference type="EMBL" id="NFHM01000013">
    <property type="protein sequence ID" value="OUN42244.1"/>
    <property type="molecule type" value="Genomic_DNA"/>
</dbReference>
<feature type="domain" description="ABC transmembrane type-1" evidence="8">
    <location>
        <begin position="56"/>
        <end position="240"/>
    </location>
</feature>
<dbReference type="PANTHER" id="PTHR30151:SF0">
    <property type="entry name" value="ABC TRANSPORTER PERMEASE PROTEIN MJ0413-RELATED"/>
    <property type="match status" value="1"/>
</dbReference>
<dbReference type="InterPro" id="IPR035906">
    <property type="entry name" value="MetI-like_sf"/>
</dbReference>
<evidence type="ECO:0000256" key="6">
    <source>
        <dbReference type="ARBA" id="ARBA00023136"/>
    </source>
</evidence>
<evidence type="ECO:0000259" key="8">
    <source>
        <dbReference type="PROSITE" id="PS50928"/>
    </source>
</evidence>
<feature type="transmembrane region" description="Helical" evidence="7">
    <location>
        <begin position="168"/>
        <end position="188"/>
    </location>
</feature>
<keyword evidence="4 7" id="KW-0812">Transmembrane</keyword>
<feature type="transmembrane region" description="Helical" evidence="7">
    <location>
        <begin position="94"/>
        <end position="117"/>
    </location>
</feature>
<dbReference type="RefSeq" id="WP_072852288.1">
    <property type="nucleotide sequence ID" value="NZ_DBGCQT010000161.1"/>
</dbReference>
<dbReference type="GeneID" id="78176430"/>
<dbReference type="AlphaFoldDB" id="A0A1Y3U089"/>
<comment type="similarity">
    <text evidence="7">Belongs to the binding-protein-dependent transport system permease family.</text>
</comment>
<keyword evidence="2 7" id="KW-0813">Transport</keyword>
<protein>
    <submittedName>
        <fullName evidence="9">Nitrate ABC transporter permease</fullName>
    </submittedName>
</protein>
<dbReference type="GO" id="GO:0055085">
    <property type="term" value="P:transmembrane transport"/>
    <property type="evidence" value="ECO:0007669"/>
    <property type="project" value="InterPro"/>
</dbReference>
<dbReference type="InterPro" id="IPR000515">
    <property type="entry name" value="MetI-like"/>
</dbReference>
<evidence type="ECO:0000256" key="2">
    <source>
        <dbReference type="ARBA" id="ARBA00022448"/>
    </source>
</evidence>
<dbReference type="CDD" id="cd06261">
    <property type="entry name" value="TM_PBP2"/>
    <property type="match status" value="1"/>
</dbReference>
<evidence type="ECO:0000313" key="9">
    <source>
        <dbReference type="EMBL" id="OUN42244.1"/>
    </source>
</evidence>
<organism evidence="9 10">
    <name type="scientific">Anaerotignum lactatifermentans</name>
    <dbReference type="NCBI Taxonomy" id="160404"/>
    <lineage>
        <taxon>Bacteria</taxon>
        <taxon>Bacillati</taxon>
        <taxon>Bacillota</taxon>
        <taxon>Clostridia</taxon>
        <taxon>Lachnospirales</taxon>
        <taxon>Anaerotignaceae</taxon>
        <taxon>Anaerotignum</taxon>
    </lineage>
</organism>
<name>A0A1Y3U089_9FIRM</name>
<dbReference type="GO" id="GO:0005886">
    <property type="term" value="C:plasma membrane"/>
    <property type="evidence" value="ECO:0007669"/>
    <property type="project" value="UniProtKB-SubCell"/>
</dbReference>
<evidence type="ECO:0000256" key="1">
    <source>
        <dbReference type="ARBA" id="ARBA00004651"/>
    </source>
</evidence>
<feature type="transmembrane region" description="Helical" evidence="7">
    <location>
        <begin position="222"/>
        <end position="244"/>
    </location>
</feature>
<reference evidence="10" key="1">
    <citation type="submission" date="2017-04" db="EMBL/GenBank/DDBJ databases">
        <title>Function of individual gut microbiota members based on whole genome sequencing of pure cultures obtained from chicken caecum.</title>
        <authorList>
            <person name="Medvecky M."/>
            <person name="Cejkova D."/>
            <person name="Polansky O."/>
            <person name="Karasova D."/>
            <person name="Kubasova T."/>
            <person name="Cizek A."/>
            <person name="Rychlik I."/>
        </authorList>
    </citation>
    <scope>NUCLEOTIDE SEQUENCE [LARGE SCALE GENOMIC DNA]</scope>
    <source>
        <strain evidence="10">An75</strain>
    </source>
</reference>
<accession>A0A1Y3U089</accession>
<comment type="subcellular location">
    <subcellularLocation>
        <location evidence="1 7">Cell membrane</location>
        <topology evidence="1 7">Multi-pass membrane protein</topology>
    </subcellularLocation>
</comment>
<evidence type="ECO:0000313" key="10">
    <source>
        <dbReference type="Proteomes" id="UP000195455"/>
    </source>
</evidence>
<dbReference type="PROSITE" id="PS50928">
    <property type="entry name" value="ABC_TM1"/>
    <property type="match status" value="1"/>
</dbReference>
<dbReference type="PANTHER" id="PTHR30151">
    <property type="entry name" value="ALKANE SULFONATE ABC TRANSPORTER-RELATED, MEMBRANE SUBUNIT"/>
    <property type="match status" value="1"/>
</dbReference>
<gene>
    <name evidence="9" type="ORF">B5G26_09740</name>
</gene>
<evidence type="ECO:0000256" key="4">
    <source>
        <dbReference type="ARBA" id="ARBA00022692"/>
    </source>
</evidence>
<keyword evidence="5 7" id="KW-1133">Transmembrane helix</keyword>
<dbReference type="Proteomes" id="UP000195455">
    <property type="component" value="Unassembled WGS sequence"/>
</dbReference>
<comment type="caution">
    <text evidence="9">The sequence shown here is derived from an EMBL/GenBank/DDBJ whole genome shotgun (WGS) entry which is preliminary data.</text>
</comment>
<dbReference type="SUPFAM" id="SSF161098">
    <property type="entry name" value="MetI-like"/>
    <property type="match status" value="1"/>
</dbReference>